<evidence type="ECO:0000259" key="2">
    <source>
        <dbReference type="Pfam" id="PF10536"/>
    </source>
</evidence>
<dbReference type="OMA" id="MGHQDFA"/>
<dbReference type="EnsemblPlants" id="AUR62020478-RA">
    <property type="protein sequence ID" value="AUR62020478-RA:cds"/>
    <property type="gene ID" value="AUR62020478"/>
</dbReference>
<proteinExistence type="predicted"/>
<keyword evidence="4" id="KW-1185">Reference proteome</keyword>
<dbReference type="Pfam" id="PF10536">
    <property type="entry name" value="PMD"/>
    <property type="match status" value="1"/>
</dbReference>
<dbReference type="Gramene" id="AUR62020478-RA">
    <property type="protein sequence ID" value="AUR62020478-RA:cds"/>
    <property type="gene ID" value="AUR62020478"/>
</dbReference>
<evidence type="ECO:0000256" key="1">
    <source>
        <dbReference type="SAM" id="MobiDB-lite"/>
    </source>
</evidence>
<feature type="domain" description="Aminotransferase-like plant mobile" evidence="2">
    <location>
        <begin position="231"/>
        <end position="431"/>
    </location>
</feature>
<dbReference type="InterPro" id="IPR019557">
    <property type="entry name" value="AminoTfrase-like_pln_mobile"/>
</dbReference>
<organism evidence="3 4">
    <name type="scientific">Chenopodium quinoa</name>
    <name type="common">Quinoa</name>
    <dbReference type="NCBI Taxonomy" id="63459"/>
    <lineage>
        <taxon>Eukaryota</taxon>
        <taxon>Viridiplantae</taxon>
        <taxon>Streptophyta</taxon>
        <taxon>Embryophyta</taxon>
        <taxon>Tracheophyta</taxon>
        <taxon>Spermatophyta</taxon>
        <taxon>Magnoliopsida</taxon>
        <taxon>eudicotyledons</taxon>
        <taxon>Gunneridae</taxon>
        <taxon>Pentapetalae</taxon>
        <taxon>Caryophyllales</taxon>
        <taxon>Chenopodiaceae</taxon>
        <taxon>Chenopodioideae</taxon>
        <taxon>Atripliceae</taxon>
        <taxon>Chenopodium</taxon>
    </lineage>
</organism>
<dbReference type="PANTHER" id="PTHR46033">
    <property type="entry name" value="PROTEIN MAIN-LIKE 2"/>
    <property type="match status" value="1"/>
</dbReference>
<feature type="region of interest" description="Disordered" evidence="1">
    <location>
        <begin position="48"/>
        <end position="82"/>
    </location>
</feature>
<dbReference type="GO" id="GO:0010073">
    <property type="term" value="P:meristem maintenance"/>
    <property type="evidence" value="ECO:0007669"/>
    <property type="project" value="InterPro"/>
</dbReference>
<reference evidence="3" key="1">
    <citation type="journal article" date="2017" name="Nature">
        <title>The genome of Chenopodium quinoa.</title>
        <authorList>
            <person name="Jarvis D.E."/>
            <person name="Ho Y.S."/>
            <person name="Lightfoot D.J."/>
            <person name="Schmoeckel S.M."/>
            <person name="Li B."/>
            <person name="Borm T.J.A."/>
            <person name="Ohyanagi H."/>
            <person name="Mineta K."/>
            <person name="Michell C.T."/>
            <person name="Saber N."/>
            <person name="Kharbatia N.M."/>
            <person name="Rupper R.R."/>
            <person name="Sharp A.R."/>
            <person name="Dally N."/>
            <person name="Boughton B.A."/>
            <person name="Woo Y.H."/>
            <person name="Gao G."/>
            <person name="Schijlen E.G.W.M."/>
            <person name="Guo X."/>
            <person name="Momin A.A."/>
            <person name="Negrao S."/>
            <person name="Al-Babili S."/>
            <person name="Gehring C."/>
            <person name="Roessner U."/>
            <person name="Jung C."/>
            <person name="Murphy K."/>
            <person name="Arold S.T."/>
            <person name="Gojobori T."/>
            <person name="van der Linden C.G."/>
            <person name="van Loo E.N."/>
            <person name="Jellen E.N."/>
            <person name="Maughan P.J."/>
            <person name="Tester M."/>
        </authorList>
    </citation>
    <scope>NUCLEOTIDE SEQUENCE [LARGE SCALE GENOMIC DNA]</scope>
    <source>
        <strain evidence="3">cv. PI 614886</strain>
    </source>
</reference>
<dbReference type="AlphaFoldDB" id="A0A803LYC7"/>
<sequence length="588" mass="66955">MQPAALRHSPTLLTIATQFRHLRRPQPPIHTTPATSSLCDDLHLSKRQQTPATANDQSSSTTSHPQAICEPPIRQFGSQGRSRPLKGWKSWVDDLQQTHQWIWKKVGIFDAIAASAYNIRWDTELIMCLAERWNPETNTFVFPWGESTISLEDIMVLGGFPVLGVSPVLTSFQNNHKCNKYAEIEGKLLKSFSVIYKNSYNSLSHYGWMDHFKGMGGEIEHVAFLVLWLSRDLTLLKEKIVSYNMEGVDDGSELVVWAPFQLVQLWAWERFPELSPKPVSLVQGEPRVARWHEVTKLKTQNLRLDDESVADSFIWRPYVLSLKNWVLPKFYCNDEMWVLIDSEVDEELLSFVRCLRASEFVGFDCVMQYLPHRVGLQFGMDQDIPDFVARSNADHELAWSSYAKSLEGLKLYIPPRLFEGDVTVQYSRWFRPLDLDDKLRTYVRRKRRRRKVRKLSQLLGGSFEKASFCSSFKGMTSQRPLNVDYGVASNVTLNGQEDARMCAHTPVEKDEGKKEKGSYLITISGSKCSEDSHSQNADSSMALNEAGNVQEAPIVPEAKRLCSVLAEDNNLGKDTVEVVMKQTCSSTC</sequence>
<dbReference type="Proteomes" id="UP000596660">
    <property type="component" value="Unplaced"/>
</dbReference>
<evidence type="ECO:0000313" key="3">
    <source>
        <dbReference type="EnsemblPlants" id="AUR62020478-RA:cds"/>
    </source>
</evidence>
<dbReference type="InterPro" id="IPR044824">
    <property type="entry name" value="MAIN-like"/>
</dbReference>
<dbReference type="PANTHER" id="PTHR46033:SF80">
    <property type="entry name" value="PROTEIN MAIN-LIKE 2-LIKE"/>
    <property type="match status" value="1"/>
</dbReference>
<evidence type="ECO:0000313" key="4">
    <source>
        <dbReference type="Proteomes" id="UP000596660"/>
    </source>
</evidence>
<protein>
    <recommendedName>
        <fullName evidence="2">Aminotransferase-like plant mobile domain-containing protein</fullName>
    </recommendedName>
</protein>
<feature type="compositionally biased region" description="Polar residues" evidence="1">
    <location>
        <begin position="48"/>
        <end position="65"/>
    </location>
</feature>
<reference evidence="3" key="2">
    <citation type="submission" date="2021-03" db="UniProtKB">
        <authorList>
            <consortium name="EnsemblPlants"/>
        </authorList>
    </citation>
    <scope>IDENTIFICATION</scope>
</reference>
<accession>A0A803LYC7</accession>
<name>A0A803LYC7_CHEQI</name>